<keyword evidence="2" id="KW-1185">Reference proteome</keyword>
<accession>A0A4R4NZE1</accession>
<dbReference type="AlphaFoldDB" id="A0A4R4NZE1"/>
<proteinExistence type="predicted"/>
<protein>
    <submittedName>
        <fullName evidence="1">Uncharacterized protein</fullName>
    </submittedName>
</protein>
<organism evidence="1 2">
    <name type="scientific">Actinomadura bangladeshensis</name>
    <dbReference type="NCBI Taxonomy" id="453573"/>
    <lineage>
        <taxon>Bacteria</taxon>
        <taxon>Bacillati</taxon>
        <taxon>Actinomycetota</taxon>
        <taxon>Actinomycetes</taxon>
        <taxon>Streptosporangiales</taxon>
        <taxon>Thermomonosporaceae</taxon>
        <taxon>Actinomadura</taxon>
    </lineage>
</organism>
<evidence type="ECO:0000313" key="2">
    <source>
        <dbReference type="Proteomes" id="UP000295431"/>
    </source>
</evidence>
<dbReference type="EMBL" id="SMJW01000095">
    <property type="protein sequence ID" value="TDC13640.1"/>
    <property type="molecule type" value="Genomic_DNA"/>
</dbReference>
<evidence type="ECO:0000313" key="1">
    <source>
        <dbReference type="EMBL" id="TDC13640.1"/>
    </source>
</evidence>
<dbReference type="OrthoDB" id="2057603at2"/>
<comment type="caution">
    <text evidence="1">The sequence shown here is derived from an EMBL/GenBank/DDBJ whole genome shotgun (WGS) entry which is preliminary data.</text>
</comment>
<name>A0A4R4NZE1_9ACTN</name>
<reference evidence="1 2" key="1">
    <citation type="submission" date="2019-03" db="EMBL/GenBank/DDBJ databases">
        <title>Draft genome sequences of novel Actinobacteria.</title>
        <authorList>
            <person name="Sahin N."/>
            <person name="Ay H."/>
            <person name="Saygin H."/>
        </authorList>
    </citation>
    <scope>NUCLEOTIDE SEQUENCE [LARGE SCALE GENOMIC DNA]</scope>
    <source>
        <strain evidence="1 2">DSM 45347</strain>
    </source>
</reference>
<dbReference type="Proteomes" id="UP000295431">
    <property type="component" value="Unassembled WGS sequence"/>
</dbReference>
<gene>
    <name evidence="1" type="ORF">E1284_19595</name>
</gene>
<sequence>MHPAAGRPLAVVARRWDEPRLRLLIDPSRPISSFAGAGHRVALMFRCWRRRDPGRVFVDLTAGREPER</sequence>
<dbReference type="RefSeq" id="WP_131940947.1">
    <property type="nucleotide sequence ID" value="NZ_BAAAMX010000002.1"/>
</dbReference>